<dbReference type="PANTHER" id="PTHR30327:SF1">
    <property type="entry name" value="UPF0301 PROTEIN YQGE"/>
    <property type="match status" value="1"/>
</dbReference>
<organism evidence="2">
    <name type="scientific">marine sediment metagenome</name>
    <dbReference type="NCBI Taxonomy" id="412755"/>
    <lineage>
        <taxon>unclassified sequences</taxon>
        <taxon>metagenomes</taxon>
        <taxon>ecological metagenomes</taxon>
    </lineage>
</organism>
<evidence type="ECO:0000256" key="1">
    <source>
        <dbReference type="SAM" id="MobiDB-lite"/>
    </source>
</evidence>
<gene>
    <name evidence="2" type="ORF">S01H4_51835</name>
</gene>
<reference evidence="2" key="1">
    <citation type="journal article" date="2014" name="Front. Microbiol.">
        <title>High frequency of phylogenetically diverse reductive dehalogenase-homologous genes in deep subseafloor sedimentary metagenomes.</title>
        <authorList>
            <person name="Kawai M."/>
            <person name="Futagami T."/>
            <person name="Toyoda A."/>
            <person name="Takaki Y."/>
            <person name="Nishi S."/>
            <person name="Hori S."/>
            <person name="Arai W."/>
            <person name="Tsubouchi T."/>
            <person name="Morono Y."/>
            <person name="Uchiyama I."/>
            <person name="Ito T."/>
            <person name="Fujiyama A."/>
            <person name="Inagaki F."/>
            <person name="Takami H."/>
        </authorList>
    </citation>
    <scope>NUCLEOTIDE SEQUENCE</scope>
    <source>
        <strain evidence="2">Expedition CK06-06</strain>
    </source>
</reference>
<dbReference type="PANTHER" id="PTHR30327">
    <property type="entry name" value="UNCHARACTERIZED PROTEIN YQGE"/>
    <property type="match status" value="1"/>
</dbReference>
<protein>
    <recommendedName>
        <fullName evidence="3">YqgE/AlgH family protein</fullName>
    </recommendedName>
</protein>
<dbReference type="EMBL" id="BART01029560">
    <property type="protein sequence ID" value="GAH08221.1"/>
    <property type="molecule type" value="Genomic_DNA"/>
</dbReference>
<accession>X1CIP9</accession>
<name>X1CIP9_9ZZZZ</name>
<comment type="caution">
    <text evidence="2">The sequence shown here is derived from an EMBL/GenBank/DDBJ whole genome shotgun (WGS) entry which is preliminary data.</text>
</comment>
<evidence type="ECO:0008006" key="3">
    <source>
        <dbReference type="Google" id="ProtNLM"/>
    </source>
</evidence>
<feature type="non-terminal residue" evidence="2">
    <location>
        <position position="162"/>
    </location>
</feature>
<dbReference type="GO" id="GO:0005829">
    <property type="term" value="C:cytosol"/>
    <property type="evidence" value="ECO:0007669"/>
    <property type="project" value="TreeGrafter"/>
</dbReference>
<dbReference type="Gene3D" id="3.40.1740.10">
    <property type="entry name" value="VC0467-like"/>
    <property type="match status" value="1"/>
</dbReference>
<sequence>MQAAPFLTANLAAESAGPTPARQRFKAAIPKKDPGGPGPREELAKGKFLVASRRLQDPNFKETVVLLIEYGLNGAMGLVINRPSVVKLATVFPDIKELKQRKDNIYVGGPVAANQMLLLIRSTQPPEQSTPVTDDVYISSNWNVLERLMKKKTKDERFRLFA</sequence>
<feature type="region of interest" description="Disordered" evidence="1">
    <location>
        <begin position="1"/>
        <end position="41"/>
    </location>
</feature>
<dbReference type="SUPFAM" id="SSF143456">
    <property type="entry name" value="VC0467-like"/>
    <property type="match status" value="1"/>
</dbReference>
<feature type="compositionally biased region" description="Basic and acidic residues" evidence="1">
    <location>
        <begin position="30"/>
        <end position="41"/>
    </location>
</feature>
<evidence type="ECO:0000313" key="2">
    <source>
        <dbReference type="EMBL" id="GAH08221.1"/>
    </source>
</evidence>
<dbReference type="AlphaFoldDB" id="X1CIP9"/>
<proteinExistence type="predicted"/>
<dbReference type="InterPro" id="IPR003774">
    <property type="entry name" value="AlgH-like"/>
</dbReference>
<dbReference type="Pfam" id="PF02622">
    <property type="entry name" value="DUF179"/>
    <property type="match status" value="1"/>
</dbReference>